<evidence type="ECO:0000313" key="1">
    <source>
        <dbReference type="EnsemblPlants" id="MELO3C031125.2.1"/>
    </source>
</evidence>
<name>A0A9I9EAL9_CUCME</name>
<accession>A0A9I9EAL9</accession>
<organism evidence="1">
    <name type="scientific">Cucumis melo</name>
    <name type="common">Muskmelon</name>
    <dbReference type="NCBI Taxonomy" id="3656"/>
    <lineage>
        <taxon>Eukaryota</taxon>
        <taxon>Viridiplantae</taxon>
        <taxon>Streptophyta</taxon>
        <taxon>Embryophyta</taxon>
        <taxon>Tracheophyta</taxon>
        <taxon>Spermatophyta</taxon>
        <taxon>Magnoliopsida</taxon>
        <taxon>eudicotyledons</taxon>
        <taxon>Gunneridae</taxon>
        <taxon>Pentapetalae</taxon>
        <taxon>rosids</taxon>
        <taxon>fabids</taxon>
        <taxon>Cucurbitales</taxon>
        <taxon>Cucurbitaceae</taxon>
        <taxon>Benincaseae</taxon>
        <taxon>Cucumis</taxon>
    </lineage>
</organism>
<protein>
    <submittedName>
        <fullName evidence="1">Uncharacterized protein</fullName>
    </submittedName>
</protein>
<proteinExistence type="predicted"/>
<reference evidence="1" key="1">
    <citation type="submission" date="2023-03" db="UniProtKB">
        <authorList>
            <consortium name="EnsemblPlants"/>
        </authorList>
    </citation>
    <scope>IDENTIFICATION</scope>
</reference>
<dbReference type="Gramene" id="MELO3C031125.2.1">
    <property type="protein sequence ID" value="MELO3C031125.2.1"/>
    <property type="gene ID" value="MELO3C031125.2"/>
</dbReference>
<dbReference type="AlphaFoldDB" id="A0A9I9EAL9"/>
<dbReference type="EnsemblPlants" id="MELO3C031125.2.1">
    <property type="protein sequence ID" value="MELO3C031125.2.1"/>
    <property type="gene ID" value="MELO3C031125.2"/>
</dbReference>
<sequence>MPFDCIRWCLCHYTVTFLTLAFCKIIGEYLFSIGWCQFFRIFHHTNKNYFLFSSSNIKTRLAFILITVRNMLLYY</sequence>